<dbReference type="InterPro" id="IPR002933">
    <property type="entry name" value="Peptidase_M20"/>
</dbReference>
<dbReference type="InterPro" id="IPR036264">
    <property type="entry name" value="Bact_exopeptidase_dim_dom"/>
</dbReference>
<evidence type="ECO:0000313" key="8">
    <source>
        <dbReference type="Proteomes" id="UP000013827"/>
    </source>
</evidence>
<comment type="cofactor">
    <cofactor evidence="1">
        <name>Mn(2+)</name>
        <dbReference type="ChEBI" id="CHEBI:29035"/>
    </cofactor>
</comment>
<dbReference type="AlphaFoldDB" id="A0A0D3L1J4"/>
<keyword evidence="5" id="KW-0464">Manganese</keyword>
<evidence type="ECO:0000256" key="2">
    <source>
        <dbReference type="ARBA" id="ARBA00011738"/>
    </source>
</evidence>
<dbReference type="Gene3D" id="3.30.70.360">
    <property type="match status" value="1"/>
</dbReference>
<keyword evidence="8" id="KW-1185">Reference proteome</keyword>
<evidence type="ECO:0000256" key="3">
    <source>
        <dbReference type="ARBA" id="ARBA00022723"/>
    </source>
</evidence>
<reference evidence="8" key="1">
    <citation type="journal article" date="2013" name="Nature">
        <title>Pan genome of the phytoplankton Emiliania underpins its global distribution.</title>
        <authorList>
            <person name="Read B.A."/>
            <person name="Kegel J."/>
            <person name="Klute M.J."/>
            <person name="Kuo A."/>
            <person name="Lefebvre S.C."/>
            <person name="Maumus F."/>
            <person name="Mayer C."/>
            <person name="Miller J."/>
            <person name="Monier A."/>
            <person name="Salamov A."/>
            <person name="Young J."/>
            <person name="Aguilar M."/>
            <person name="Claverie J.M."/>
            <person name="Frickenhaus S."/>
            <person name="Gonzalez K."/>
            <person name="Herman E.K."/>
            <person name="Lin Y.C."/>
            <person name="Napier J."/>
            <person name="Ogata H."/>
            <person name="Sarno A.F."/>
            <person name="Shmutz J."/>
            <person name="Schroeder D."/>
            <person name="de Vargas C."/>
            <person name="Verret F."/>
            <person name="von Dassow P."/>
            <person name="Valentin K."/>
            <person name="Van de Peer Y."/>
            <person name="Wheeler G."/>
            <person name="Dacks J.B."/>
            <person name="Delwiche C.F."/>
            <person name="Dyhrman S.T."/>
            <person name="Glockner G."/>
            <person name="John U."/>
            <person name="Richards T."/>
            <person name="Worden A.Z."/>
            <person name="Zhang X."/>
            <person name="Grigoriev I.V."/>
            <person name="Allen A.E."/>
            <person name="Bidle K."/>
            <person name="Borodovsky M."/>
            <person name="Bowler C."/>
            <person name="Brownlee C."/>
            <person name="Cock J.M."/>
            <person name="Elias M."/>
            <person name="Gladyshev V.N."/>
            <person name="Groth M."/>
            <person name="Guda C."/>
            <person name="Hadaegh A."/>
            <person name="Iglesias-Rodriguez M.D."/>
            <person name="Jenkins J."/>
            <person name="Jones B.M."/>
            <person name="Lawson T."/>
            <person name="Leese F."/>
            <person name="Lindquist E."/>
            <person name="Lobanov A."/>
            <person name="Lomsadze A."/>
            <person name="Malik S.B."/>
            <person name="Marsh M.E."/>
            <person name="Mackinder L."/>
            <person name="Mock T."/>
            <person name="Mueller-Roeber B."/>
            <person name="Pagarete A."/>
            <person name="Parker M."/>
            <person name="Probert I."/>
            <person name="Quesneville H."/>
            <person name="Raines C."/>
            <person name="Rensing S.A."/>
            <person name="Riano-Pachon D.M."/>
            <person name="Richier S."/>
            <person name="Rokitta S."/>
            <person name="Shiraiwa Y."/>
            <person name="Soanes D.M."/>
            <person name="van der Giezen M."/>
            <person name="Wahlund T.M."/>
            <person name="Williams B."/>
            <person name="Wilson W."/>
            <person name="Wolfe G."/>
            <person name="Wurch L.L."/>
        </authorList>
    </citation>
    <scope>NUCLEOTIDE SEQUENCE</scope>
</reference>
<evidence type="ECO:0000256" key="4">
    <source>
        <dbReference type="ARBA" id="ARBA00022801"/>
    </source>
</evidence>
<dbReference type="PANTHER" id="PTHR32494">
    <property type="entry name" value="ALLANTOATE DEIMINASE-RELATED"/>
    <property type="match status" value="1"/>
</dbReference>
<dbReference type="Gene3D" id="3.40.630.10">
    <property type="entry name" value="Zn peptidases"/>
    <property type="match status" value="3"/>
</dbReference>
<keyword evidence="3" id="KW-0479">Metal-binding</keyword>
<evidence type="ECO:0000256" key="1">
    <source>
        <dbReference type="ARBA" id="ARBA00001936"/>
    </source>
</evidence>
<evidence type="ECO:0008006" key="9">
    <source>
        <dbReference type="Google" id="ProtNLM"/>
    </source>
</evidence>
<dbReference type="InterPro" id="IPR010158">
    <property type="entry name" value="Amidase_Cbmase"/>
</dbReference>
<dbReference type="GeneID" id="17287149"/>
<dbReference type="RefSeq" id="XP_005794308.1">
    <property type="nucleotide sequence ID" value="XM_005794251.1"/>
</dbReference>
<dbReference type="PaxDb" id="2903-EOD41879"/>
<evidence type="ECO:0000256" key="5">
    <source>
        <dbReference type="ARBA" id="ARBA00023211"/>
    </source>
</evidence>
<evidence type="ECO:0000313" key="7">
    <source>
        <dbReference type="EnsemblProtists" id="EOD41879"/>
    </source>
</evidence>
<reference evidence="7" key="2">
    <citation type="submission" date="2024-10" db="UniProtKB">
        <authorList>
            <consortium name="EnsemblProtists"/>
        </authorList>
    </citation>
    <scope>IDENTIFICATION</scope>
</reference>
<dbReference type="SUPFAM" id="SSF53187">
    <property type="entry name" value="Zn-dependent exopeptidases"/>
    <property type="match status" value="1"/>
</dbReference>
<dbReference type="EnsemblProtists" id="EOD41879">
    <property type="protein sequence ID" value="EOD41879"/>
    <property type="gene ID" value="EMIHUDRAFT_194449"/>
</dbReference>
<proteinExistence type="predicted"/>
<name>A0A0D3L1J4_EMIH1</name>
<dbReference type="Pfam" id="PF01546">
    <property type="entry name" value="Peptidase_M20"/>
    <property type="match status" value="1"/>
</dbReference>
<dbReference type="Proteomes" id="UP000013827">
    <property type="component" value="Unassembled WGS sequence"/>
</dbReference>
<dbReference type="KEGG" id="ehx:EMIHUDRAFT_194449"/>
<dbReference type="STRING" id="2903.R1G7R3"/>
<dbReference type="HOGENOM" id="CLU_024588_6_0_1"/>
<protein>
    <recommendedName>
        <fullName evidence="9">Peptidase M20 dimerisation domain-containing protein</fullName>
    </recommendedName>
</protein>
<accession>A0A0D3L1J4</accession>
<sequence>MADAGLARRRMDGIGTVYGEGGDPSAPSLLMGSHTDSQPEGGWLDGGGPPLPRHRTRATRHICHESSASLGVVYALEAARVLHEAGAPGAWSDEEGRYNTLTGSREMADGRARAGLSAAPAHIEQGPRLEAANASLGVVTAVVGLRQMRVSFLGRQDHAGGCEMPERADAALAAMRYASGLDAALRRVCDAPEACDGAVWTFPDLTGFVSHSTIPGEANLTLQFRAPTEAPMEEIERLARSHCEADRPRLLVEIARGTLAMPSRAVHDASPVATRMPAAMLFVPSVGGVSHSFDEHTHDKDLALGARAFVGAAAGIVLQQCAATPPELGRVSTVIPA</sequence>
<dbReference type="eggNOG" id="ENOG502QPR4">
    <property type="taxonomic scope" value="Eukaryota"/>
</dbReference>
<dbReference type="SUPFAM" id="SSF55031">
    <property type="entry name" value="Bacterial exopeptidase dimerisation domain"/>
    <property type="match status" value="1"/>
</dbReference>
<dbReference type="GO" id="GO:0016813">
    <property type="term" value="F:hydrolase activity, acting on carbon-nitrogen (but not peptide) bonds, in linear amidines"/>
    <property type="evidence" value="ECO:0007669"/>
    <property type="project" value="InterPro"/>
</dbReference>
<feature type="region of interest" description="Disordered" evidence="6">
    <location>
        <begin position="19"/>
        <end position="47"/>
    </location>
</feature>
<evidence type="ECO:0000256" key="6">
    <source>
        <dbReference type="SAM" id="MobiDB-lite"/>
    </source>
</evidence>
<keyword evidence="4" id="KW-0378">Hydrolase</keyword>
<dbReference type="GO" id="GO:0046872">
    <property type="term" value="F:metal ion binding"/>
    <property type="evidence" value="ECO:0007669"/>
    <property type="project" value="UniProtKB-KW"/>
</dbReference>
<organism evidence="7 8">
    <name type="scientific">Emiliania huxleyi (strain CCMP1516)</name>
    <dbReference type="NCBI Taxonomy" id="280463"/>
    <lineage>
        <taxon>Eukaryota</taxon>
        <taxon>Haptista</taxon>
        <taxon>Haptophyta</taxon>
        <taxon>Prymnesiophyceae</taxon>
        <taxon>Isochrysidales</taxon>
        <taxon>Noelaerhabdaceae</taxon>
        <taxon>Emiliania</taxon>
    </lineage>
</organism>
<dbReference type="PANTHER" id="PTHR32494:SF19">
    <property type="entry name" value="ALLANTOATE DEIMINASE-RELATED"/>
    <property type="match status" value="1"/>
</dbReference>
<comment type="subunit">
    <text evidence="2">Homodimer.</text>
</comment>